<sequence length="142" mass="16128">MSFEEIAPPPKYAPVSIEPDEIVISTRSMRKCQMVVLRFGEGAVKRLKLRVGHHYLARWGSAEHQGKLRLSEVSRGWELKQPKRSKIAQITFSRLPASYQGKQFSGKRITAEQIDGVPGRSEPFVQLVLPVDFFAEPDHEQV</sequence>
<dbReference type="RefSeq" id="WP_101285376.1">
    <property type="nucleotide sequence ID" value="NZ_CP024199.1"/>
</dbReference>
<name>A0ABN5FI13_9PROT</name>
<dbReference type="Proteomes" id="UP000233458">
    <property type="component" value="Chromosome"/>
</dbReference>
<proteinExistence type="predicted"/>
<organism evidence="1 2">
    <name type="scientific">Thalassospira marina</name>
    <dbReference type="NCBI Taxonomy" id="2048283"/>
    <lineage>
        <taxon>Bacteria</taxon>
        <taxon>Pseudomonadati</taxon>
        <taxon>Pseudomonadota</taxon>
        <taxon>Alphaproteobacteria</taxon>
        <taxon>Rhodospirillales</taxon>
        <taxon>Thalassospiraceae</taxon>
        <taxon>Thalassospira</taxon>
    </lineage>
</organism>
<reference evidence="1 2" key="1">
    <citation type="submission" date="2017-10" db="EMBL/GenBank/DDBJ databases">
        <title>Biodiversity and function of Thalassospira species in the particle-attached aromatic-hydrocarbon-degrading consortia from the surface seawater of the China South Sea.</title>
        <authorList>
            <person name="Dong C."/>
            <person name="Liu R."/>
            <person name="Shao Z."/>
        </authorList>
    </citation>
    <scope>NUCLEOTIDE SEQUENCE [LARGE SCALE GENOMIC DNA]</scope>
    <source>
        <strain evidence="1 2">CSC3H3</strain>
    </source>
</reference>
<accession>A0ABN5FI13</accession>
<dbReference type="EMBL" id="CP024199">
    <property type="protein sequence ID" value="AUG53910.1"/>
    <property type="molecule type" value="Genomic_DNA"/>
</dbReference>
<protein>
    <submittedName>
        <fullName evidence="1">Uncharacterized protein</fullName>
    </submittedName>
</protein>
<evidence type="ECO:0000313" key="1">
    <source>
        <dbReference type="EMBL" id="AUG53910.1"/>
    </source>
</evidence>
<gene>
    <name evidence="1" type="ORF">CSC3H3_15195</name>
</gene>
<evidence type="ECO:0000313" key="2">
    <source>
        <dbReference type="Proteomes" id="UP000233458"/>
    </source>
</evidence>
<keyword evidence="2" id="KW-1185">Reference proteome</keyword>